<reference evidence="1 2" key="1">
    <citation type="submission" date="2020-09" db="EMBL/GenBank/DDBJ databases">
        <title>Methylomonas albis sp. nov. and Methylomonas fluvii sp. nov.: Two cold-adapted methanotrophs from the River Elbe and an amended description of Methylovulum psychrotolerans strain Eb1.</title>
        <authorList>
            <person name="Bussmann I.K."/>
            <person name="Klings K.-W."/>
            <person name="Warnstedt J."/>
            <person name="Hoppert M."/>
            <person name="Saborowski A."/>
            <person name="Horn F."/>
            <person name="Liebner S."/>
        </authorList>
    </citation>
    <scope>NUCLEOTIDE SEQUENCE [LARGE SCALE GENOMIC DNA]</scope>
    <source>
        <strain evidence="1 2">EbB</strain>
    </source>
</reference>
<dbReference type="EMBL" id="JACXST010000002">
    <property type="protein sequence ID" value="MBD9360782.1"/>
    <property type="molecule type" value="Genomic_DNA"/>
</dbReference>
<sequence length="80" mass="9341">MNTLVAKMISFLKTDRYADDPIDLAEKPISTAAFAVNKEPEQLHKGKRRLKENYTSHWDLDYLPRKEVDKILAEIQNRNP</sequence>
<organism evidence="1 2">
    <name type="scientific">Methylomonas fluvii</name>
    <dbReference type="NCBI Taxonomy" id="1854564"/>
    <lineage>
        <taxon>Bacteria</taxon>
        <taxon>Pseudomonadati</taxon>
        <taxon>Pseudomonadota</taxon>
        <taxon>Gammaproteobacteria</taxon>
        <taxon>Methylococcales</taxon>
        <taxon>Methylococcaceae</taxon>
        <taxon>Methylomonas</taxon>
    </lineage>
</organism>
<gene>
    <name evidence="1" type="ORF">EBB_09575</name>
</gene>
<keyword evidence="2" id="KW-1185">Reference proteome</keyword>
<evidence type="ECO:0000313" key="2">
    <source>
        <dbReference type="Proteomes" id="UP000641152"/>
    </source>
</evidence>
<comment type="caution">
    <text evidence="1">The sequence shown here is derived from an EMBL/GenBank/DDBJ whole genome shotgun (WGS) entry which is preliminary data.</text>
</comment>
<proteinExistence type="predicted"/>
<protein>
    <submittedName>
        <fullName evidence="1">Uncharacterized protein</fullName>
    </submittedName>
</protein>
<dbReference type="RefSeq" id="WP_192393639.1">
    <property type="nucleotide sequence ID" value="NZ_CAJHIU010000002.1"/>
</dbReference>
<dbReference type="Proteomes" id="UP000641152">
    <property type="component" value="Unassembled WGS sequence"/>
</dbReference>
<name>A0ABR9DCG0_9GAMM</name>
<evidence type="ECO:0000313" key="1">
    <source>
        <dbReference type="EMBL" id="MBD9360782.1"/>
    </source>
</evidence>
<accession>A0ABR9DCG0</accession>